<dbReference type="EMBL" id="CM055736">
    <property type="protein sequence ID" value="KAJ8006479.1"/>
    <property type="molecule type" value="Genomic_DNA"/>
</dbReference>
<proteinExistence type="predicted"/>
<name>A0ACC2GRV9_DALPE</name>
<comment type="caution">
    <text evidence="1">The sequence shown here is derived from an EMBL/GenBank/DDBJ whole genome shotgun (WGS) entry which is preliminary data.</text>
</comment>
<keyword evidence="2" id="KW-1185">Reference proteome</keyword>
<accession>A0ACC2GRV9</accession>
<sequence>MEEEGSAFASFICSVLPNPSGHPSVLDSLKILGVEELEDMYVQEEDLHVLRPVEAWKLIHVKSMLLKILTQHQEVFLVAPRHPAVRIFPTQGRCNAESTSSPQASSSTSACSTRSRQTTVDNNWHFSFEIPWNRMPSEVTRKLDKKERPTGRDVMLFA</sequence>
<evidence type="ECO:0000313" key="1">
    <source>
        <dbReference type="EMBL" id="KAJ8006479.1"/>
    </source>
</evidence>
<dbReference type="Proteomes" id="UP001157502">
    <property type="component" value="Chromosome 9"/>
</dbReference>
<gene>
    <name evidence="1" type="ORF">DPEC_G00107680</name>
</gene>
<protein>
    <submittedName>
        <fullName evidence="1">Uncharacterized protein</fullName>
    </submittedName>
</protein>
<reference evidence="1" key="1">
    <citation type="submission" date="2021-05" db="EMBL/GenBank/DDBJ databases">
        <authorList>
            <person name="Pan Q."/>
            <person name="Jouanno E."/>
            <person name="Zahm M."/>
            <person name="Klopp C."/>
            <person name="Cabau C."/>
            <person name="Louis A."/>
            <person name="Berthelot C."/>
            <person name="Parey E."/>
            <person name="Roest Crollius H."/>
            <person name="Montfort J."/>
            <person name="Robinson-Rechavi M."/>
            <person name="Bouchez O."/>
            <person name="Lampietro C."/>
            <person name="Lopez Roques C."/>
            <person name="Donnadieu C."/>
            <person name="Postlethwait J."/>
            <person name="Bobe J."/>
            <person name="Dillon D."/>
            <person name="Chandos A."/>
            <person name="von Hippel F."/>
            <person name="Guiguen Y."/>
        </authorList>
    </citation>
    <scope>NUCLEOTIDE SEQUENCE</scope>
    <source>
        <strain evidence="1">YG-Jan2019</strain>
    </source>
</reference>
<organism evidence="1 2">
    <name type="scientific">Dallia pectoralis</name>
    <name type="common">Alaska blackfish</name>
    <dbReference type="NCBI Taxonomy" id="75939"/>
    <lineage>
        <taxon>Eukaryota</taxon>
        <taxon>Metazoa</taxon>
        <taxon>Chordata</taxon>
        <taxon>Craniata</taxon>
        <taxon>Vertebrata</taxon>
        <taxon>Euteleostomi</taxon>
        <taxon>Actinopterygii</taxon>
        <taxon>Neopterygii</taxon>
        <taxon>Teleostei</taxon>
        <taxon>Protacanthopterygii</taxon>
        <taxon>Esociformes</taxon>
        <taxon>Umbridae</taxon>
        <taxon>Dallia</taxon>
    </lineage>
</organism>
<evidence type="ECO:0000313" key="2">
    <source>
        <dbReference type="Proteomes" id="UP001157502"/>
    </source>
</evidence>